<keyword evidence="1" id="KW-0812">Transmembrane</keyword>
<feature type="transmembrane region" description="Helical" evidence="1">
    <location>
        <begin position="9"/>
        <end position="30"/>
    </location>
</feature>
<protein>
    <recommendedName>
        <fullName evidence="4">DUF2964 domain-containing protein</fullName>
    </recommendedName>
</protein>
<feature type="transmembrane region" description="Helical" evidence="1">
    <location>
        <begin position="36"/>
        <end position="55"/>
    </location>
</feature>
<dbReference type="Proteomes" id="UP000510888">
    <property type="component" value="Plasmid PPGU16_p1"/>
</dbReference>
<dbReference type="RefSeq" id="WP_180726423.1">
    <property type="nucleotide sequence ID" value="NZ_AP023176.1"/>
</dbReference>
<evidence type="ECO:0000313" key="3">
    <source>
        <dbReference type="Proteomes" id="UP000510888"/>
    </source>
</evidence>
<dbReference type="InterPro" id="IPR021347">
    <property type="entry name" value="DUF2964"/>
</dbReference>
<sequence length="63" mass="6768">MFRLKLRSILLKIGVFIAVGGPLAAFKGMLSGHEEIARYVAAGVVIVIAGWVVLLRSTRTDDA</sequence>
<keyword evidence="1" id="KW-0472">Membrane</keyword>
<dbReference type="KEGG" id="plad:PPGU16_59950"/>
<organism evidence="2 3">
    <name type="scientific">Paraburkholderia largidicola</name>
    <dbReference type="NCBI Taxonomy" id="3014751"/>
    <lineage>
        <taxon>Bacteria</taxon>
        <taxon>Pseudomonadati</taxon>
        <taxon>Pseudomonadota</taxon>
        <taxon>Betaproteobacteria</taxon>
        <taxon>Burkholderiales</taxon>
        <taxon>Burkholderiaceae</taxon>
        <taxon>Paraburkholderia</taxon>
    </lineage>
</organism>
<keyword evidence="1" id="KW-1133">Transmembrane helix</keyword>
<dbReference type="AlphaFoldDB" id="A0A7I8BXD5"/>
<name>A0A7I8BXD5_9BURK</name>
<evidence type="ECO:0000313" key="2">
    <source>
        <dbReference type="EMBL" id="BCF92928.1"/>
    </source>
</evidence>
<accession>A0A7I8BXD5</accession>
<dbReference type="EMBL" id="AP023176">
    <property type="protein sequence ID" value="BCF92928.1"/>
    <property type="molecule type" value="Genomic_DNA"/>
</dbReference>
<proteinExistence type="predicted"/>
<evidence type="ECO:0008006" key="4">
    <source>
        <dbReference type="Google" id="ProtNLM"/>
    </source>
</evidence>
<gene>
    <name evidence="2" type="ORF">PPGU16_59950</name>
</gene>
<evidence type="ECO:0000256" key="1">
    <source>
        <dbReference type="SAM" id="Phobius"/>
    </source>
</evidence>
<reference evidence="2 3" key="1">
    <citation type="journal article" date="2020" name="Genes (Basel)">
        <title>Genomic Comparison of Insect Gut Symbionts from Divergent Burkholderia Subclades.</title>
        <authorList>
            <person name="Takeshita K."/>
            <person name="Kikuchi Y."/>
        </authorList>
    </citation>
    <scope>NUCLEOTIDE SEQUENCE [LARGE SCALE GENOMIC DNA]</scope>
    <source>
        <strain evidence="2 3">PGU16</strain>
        <plasmid evidence="2 3">PPGU16_p1</plasmid>
    </source>
</reference>
<keyword evidence="3" id="KW-1185">Reference proteome</keyword>
<geneLocation type="plasmid" evidence="2 3">
    <name>PPGU16_p1</name>
</geneLocation>
<dbReference type="Pfam" id="PF11177">
    <property type="entry name" value="DUF2964"/>
    <property type="match status" value="1"/>
</dbReference>
<keyword evidence="2" id="KW-0614">Plasmid</keyword>